<organism evidence="1 2">
    <name type="scientific">Exidia glandulosa HHB12029</name>
    <dbReference type="NCBI Taxonomy" id="1314781"/>
    <lineage>
        <taxon>Eukaryota</taxon>
        <taxon>Fungi</taxon>
        <taxon>Dikarya</taxon>
        <taxon>Basidiomycota</taxon>
        <taxon>Agaricomycotina</taxon>
        <taxon>Agaricomycetes</taxon>
        <taxon>Auriculariales</taxon>
        <taxon>Exidiaceae</taxon>
        <taxon>Exidia</taxon>
    </lineage>
</organism>
<gene>
    <name evidence="1" type="ORF">EXIGLDRAFT_720827</name>
</gene>
<sequence length="169" mass="18949">MSYRVRGRVSCHCHLAGGLFFCKTKQPIAAKNTVLPAFAIVVHPSADDLPRSRFTKHNSIAELRPRYNTCLPRRRPRGAAAIATRTPEGTQTLRRPSMVKGTKARRLGAAITRPIITPRKHMPIHKTRIFYAECPVKLGDDNEERRMPGSRRTISASAACIKNEDLNRP</sequence>
<dbReference type="AlphaFoldDB" id="A0A166A9X4"/>
<evidence type="ECO:0000313" key="2">
    <source>
        <dbReference type="Proteomes" id="UP000077266"/>
    </source>
</evidence>
<proteinExistence type="predicted"/>
<name>A0A166A9X4_EXIGL</name>
<evidence type="ECO:0000313" key="1">
    <source>
        <dbReference type="EMBL" id="KZV89919.1"/>
    </source>
</evidence>
<protein>
    <submittedName>
        <fullName evidence="1">Uncharacterized protein</fullName>
    </submittedName>
</protein>
<dbReference type="InParanoid" id="A0A166A9X4"/>
<dbReference type="EMBL" id="KV426060">
    <property type="protein sequence ID" value="KZV89919.1"/>
    <property type="molecule type" value="Genomic_DNA"/>
</dbReference>
<keyword evidence="2" id="KW-1185">Reference proteome</keyword>
<dbReference type="Proteomes" id="UP000077266">
    <property type="component" value="Unassembled WGS sequence"/>
</dbReference>
<accession>A0A166A9X4</accession>
<reference evidence="1 2" key="1">
    <citation type="journal article" date="2016" name="Mol. Biol. Evol.">
        <title>Comparative Genomics of Early-Diverging Mushroom-Forming Fungi Provides Insights into the Origins of Lignocellulose Decay Capabilities.</title>
        <authorList>
            <person name="Nagy L.G."/>
            <person name="Riley R."/>
            <person name="Tritt A."/>
            <person name="Adam C."/>
            <person name="Daum C."/>
            <person name="Floudas D."/>
            <person name="Sun H."/>
            <person name="Yadav J.S."/>
            <person name="Pangilinan J."/>
            <person name="Larsson K.H."/>
            <person name="Matsuura K."/>
            <person name="Barry K."/>
            <person name="Labutti K."/>
            <person name="Kuo R."/>
            <person name="Ohm R.A."/>
            <person name="Bhattacharya S.S."/>
            <person name="Shirouzu T."/>
            <person name="Yoshinaga Y."/>
            <person name="Martin F.M."/>
            <person name="Grigoriev I.V."/>
            <person name="Hibbett D.S."/>
        </authorList>
    </citation>
    <scope>NUCLEOTIDE SEQUENCE [LARGE SCALE GENOMIC DNA]</scope>
    <source>
        <strain evidence="1 2">HHB12029</strain>
    </source>
</reference>
<feature type="non-terminal residue" evidence="1">
    <location>
        <position position="169"/>
    </location>
</feature>